<reference evidence="9 10" key="1">
    <citation type="journal article" date="2018" name="Nat. Ecol. Evol.">
        <title>Shark genomes provide insights into elasmobranch evolution and the origin of vertebrates.</title>
        <authorList>
            <person name="Hara Y"/>
            <person name="Yamaguchi K"/>
            <person name="Onimaru K"/>
            <person name="Kadota M"/>
            <person name="Koyanagi M"/>
            <person name="Keeley SD"/>
            <person name="Tatsumi K"/>
            <person name="Tanaka K"/>
            <person name="Motone F"/>
            <person name="Kageyama Y"/>
            <person name="Nozu R"/>
            <person name="Adachi N"/>
            <person name="Nishimura O"/>
            <person name="Nakagawa R"/>
            <person name="Tanegashima C"/>
            <person name="Kiyatake I"/>
            <person name="Matsumoto R"/>
            <person name="Murakumo K"/>
            <person name="Nishida K"/>
            <person name="Terakita A"/>
            <person name="Kuratani S"/>
            <person name="Sato K"/>
            <person name="Hyodo S Kuraku.S."/>
        </authorList>
    </citation>
    <scope>NUCLEOTIDE SEQUENCE [LARGE SCALE GENOMIC DNA]</scope>
</reference>
<evidence type="ECO:0000256" key="3">
    <source>
        <dbReference type="ARBA" id="ARBA00022448"/>
    </source>
</evidence>
<protein>
    <recommendedName>
        <fullName evidence="8">t-SNARE coiled-coil homology domain-containing protein</fullName>
    </recommendedName>
</protein>
<dbReference type="CDD" id="cd15848">
    <property type="entry name" value="SNARE_syntaxin1-like"/>
    <property type="match status" value="1"/>
</dbReference>
<dbReference type="Gene3D" id="1.20.58.70">
    <property type="match status" value="1"/>
</dbReference>
<dbReference type="FunFam" id="1.20.5.110:FF:000022">
    <property type="entry name" value="Syntaxin 19"/>
    <property type="match status" value="1"/>
</dbReference>
<keyword evidence="4" id="KW-0175">Coiled coil</keyword>
<dbReference type="SMART" id="SM00397">
    <property type="entry name" value="t_SNARE"/>
    <property type="match status" value="1"/>
</dbReference>
<dbReference type="PANTHER" id="PTHR19957:SF29">
    <property type="entry name" value="SYNTAXIN-19"/>
    <property type="match status" value="1"/>
</dbReference>
<accession>A0A401T5W7</accession>
<dbReference type="InterPro" id="IPR006012">
    <property type="entry name" value="Syntaxin/epimorphin_CS"/>
</dbReference>
<comment type="caution">
    <text evidence="9">The sequence shown here is derived from an EMBL/GenBank/DDBJ whole genome shotgun (WGS) entry which is preliminary data.</text>
</comment>
<proteinExistence type="inferred from homology"/>
<evidence type="ECO:0000256" key="5">
    <source>
        <dbReference type="ARBA" id="ARBA00023136"/>
    </source>
</evidence>
<comment type="similarity">
    <text evidence="2 6">Belongs to the syntaxin family.</text>
</comment>
<dbReference type="InterPro" id="IPR000727">
    <property type="entry name" value="T_SNARE_dom"/>
</dbReference>
<dbReference type="InterPro" id="IPR006011">
    <property type="entry name" value="Syntaxin_N"/>
</dbReference>
<evidence type="ECO:0000256" key="6">
    <source>
        <dbReference type="RuleBase" id="RU003858"/>
    </source>
</evidence>
<evidence type="ECO:0000256" key="2">
    <source>
        <dbReference type="ARBA" id="ARBA00009063"/>
    </source>
</evidence>
<gene>
    <name evidence="9" type="ORF">chiPu_0016521</name>
</gene>
<dbReference type="InterPro" id="IPR045242">
    <property type="entry name" value="Syntaxin"/>
</dbReference>
<dbReference type="EMBL" id="BEZZ01001095">
    <property type="protein sequence ID" value="GCC38010.1"/>
    <property type="molecule type" value="Genomic_DNA"/>
</dbReference>
<dbReference type="Pfam" id="PF00804">
    <property type="entry name" value="Syntaxin"/>
    <property type="match status" value="1"/>
</dbReference>
<feature type="domain" description="T-SNARE coiled-coil homology" evidence="8">
    <location>
        <begin position="210"/>
        <end position="272"/>
    </location>
</feature>
<comment type="subcellular location">
    <subcellularLocation>
        <location evidence="1">Endomembrane system</location>
        <topology evidence="1">Peripheral membrane protein</topology>
    </subcellularLocation>
</comment>
<keyword evidence="10" id="KW-1185">Reference proteome</keyword>
<dbReference type="Proteomes" id="UP000287033">
    <property type="component" value="Unassembled WGS sequence"/>
</dbReference>
<dbReference type="Gene3D" id="1.20.5.110">
    <property type="match status" value="1"/>
</dbReference>
<dbReference type="GO" id="GO:0031629">
    <property type="term" value="P:synaptic vesicle fusion to presynaptic active zone membrane"/>
    <property type="evidence" value="ECO:0007669"/>
    <property type="project" value="TreeGrafter"/>
</dbReference>
<dbReference type="GO" id="GO:0048787">
    <property type="term" value="C:presynaptic active zone membrane"/>
    <property type="evidence" value="ECO:0007669"/>
    <property type="project" value="TreeGrafter"/>
</dbReference>
<dbReference type="GO" id="GO:0006886">
    <property type="term" value="P:intracellular protein transport"/>
    <property type="evidence" value="ECO:0007669"/>
    <property type="project" value="InterPro"/>
</dbReference>
<evidence type="ECO:0000256" key="7">
    <source>
        <dbReference type="SAM" id="MobiDB-lite"/>
    </source>
</evidence>
<dbReference type="STRING" id="137246.A0A401T5W7"/>
<sequence length="293" mass="34127">MKDRLQELRQRAKEAELKTGNEGEESKQTEDSIYFKQQAIIFEKEPVMENFLLGAQKIQDEINELNNDVKKLSQQSTTMASTRRFSIIKKDSSNLVKEIKLQAESIHKHLDTLSKDAQQSEAEAGEDAIISRMKRTQYLMLLKQYQTGMSDFNTVLNTKQENCKKFIQRQLEVVGKEVSEEELNNMVEHDKWYVFNENFLSNVKITKGHLSEIETRHKELINLENQIKELQDLFVQISVLVHEQGDFLNNIERAVLNTKEYTEKGKDDIKLAVKLTKKNLCRKLCCWCFPCCA</sequence>
<evidence type="ECO:0000259" key="8">
    <source>
        <dbReference type="PROSITE" id="PS50192"/>
    </source>
</evidence>
<dbReference type="GO" id="GO:0000149">
    <property type="term" value="F:SNARE binding"/>
    <property type="evidence" value="ECO:0007669"/>
    <property type="project" value="TreeGrafter"/>
</dbReference>
<keyword evidence="5" id="KW-0472">Membrane</keyword>
<dbReference type="PROSITE" id="PS00914">
    <property type="entry name" value="SYNTAXIN"/>
    <property type="match status" value="1"/>
</dbReference>
<feature type="region of interest" description="Disordered" evidence="7">
    <location>
        <begin position="1"/>
        <end position="30"/>
    </location>
</feature>
<dbReference type="OMA" id="CKAICCW"/>
<evidence type="ECO:0000256" key="1">
    <source>
        <dbReference type="ARBA" id="ARBA00004184"/>
    </source>
</evidence>
<organism evidence="9 10">
    <name type="scientific">Chiloscyllium punctatum</name>
    <name type="common">Brownbanded bambooshark</name>
    <name type="synonym">Hemiscyllium punctatum</name>
    <dbReference type="NCBI Taxonomy" id="137246"/>
    <lineage>
        <taxon>Eukaryota</taxon>
        <taxon>Metazoa</taxon>
        <taxon>Chordata</taxon>
        <taxon>Craniata</taxon>
        <taxon>Vertebrata</taxon>
        <taxon>Chondrichthyes</taxon>
        <taxon>Elasmobranchii</taxon>
        <taxon>Galeomorphii</taxon>
        <taxon>Galeoidea</taxon>
        <taxon>Orectolobiformes</taxon>
        <taxon>Hemiscylliidae</taxon>
        <taxon>Chiloscyllium</taxon>
    </lineage>
</organism>
<evidence type="ECO:0000313" key="10">
    <source>
        <dbReference type="Proteomes" id="UP000287033"/>
    </source>
</evidence>
<dbReference type="GO" id="GO:0048278">
    <property type="term" value="P:vesicle docking"/>
    <property type="evidence" value="ECO:0007669"/>
    <property type="project" value="TreeGrafter"/>
</dbReference>
<evidence type="ECO:0000256" key="4">
    <source>
        <dbReference type="ARBA" id="ARBA00023054"/>
    </source>
</evidence>
<dbReference type="GO" id="GO:0005484">
    <property type="term" value="F:SNAP receptor activity"/>
    <property type="evidence" value="ECO:0007669"/>
    <property type="project" value="InterPro"/>
</dbReference>
<dbReference type="PANTHER" id="PTHR19957">
    <property type="entry name" value="SYNTAXIN"/>
    <property type="match status" value="1"/>
</dbReference>
<dbReference type="AlphaFoldDB" id="A0A401T5W7"/>
<dbReference type="PROSITE" id="PS50192">
    <property type="entry name" value="T_SNARE"/>
    <property type="match status" value="1"/>
</dbReference>
<dbReference type="GO" id="GO:0031201">
    <property type="term" value="C:SNARE complex"/>
    <property type="evidence" value="ECO:0007669"/>
    <property type="project" value="TreeGrafter"/>
</dbReference>
<keyword evidence="3" id="KW-0813">Transport</keyword>
<dbReference type="OrthoDB" id="10255013at2759"/>
<evidence type="ECO:0000313" key="9">
    <source>
        <dbReference type="EMBL" id="GCC38010.1"/>
    </source>
</evidence>
<dbReference type="GO" id="GO:0008021">
    <property type="term" value="C:synaptic vesicle"/>
    <property type="evidence" value="ECO:0007669"/>
    <property type="project" value="TreeGrafter"/>
</dbReference>
<dbReference type="InterPro" id="IPR010989">
    <property type="entry name" value="SNARE"/>
</dbReference>
<dbReference type="SUPFAM" id="SSF47661">
    <property type="entry name" value="t-snare proteins"/>
    <property type="match status" value="1"/>
</dbReference>
<name>A0A401T5W7_CHIPU</name>
<dbReference type="SMART" id="SM00503">
    <property type="entry name" value="SynN"/>
    <property type="match status" value="1"/>
</dbReference>